<dbReference type="Pfam" id="PF19834">
    <property type="entry name" value="DUF6314"/>
    <property type="match status" value="1"/>
</dbReference>
<proteinExistence type="predicted"/>
<name>A0A1P8MRM7_9RHOB</name>
<evidence type="ECO:0000259" key="1">
    <source>
        <dbReference type="Pfam" id="PF19834"/>
    </source>
</evidence>
<reference evidence="2 3" key="1">
    <citation type="submission" date="2017-01" db="EMBL/GenBank/DDBJ databases">
        <title>Complete genome of Tateyamaria omphalii DOK1-4 isolated from seawater in Dokdo.</title>
        <authorList>
            <person name="Kim J.H."/>
            <person name="Chi W.-J."/>
        </authorList>
    </citation>
    <scope>NUCLEOTIDE SEQUENCE [LARGE SCALE GENOMIC DNA]</scope>
    <source>
        <strain evidence="2 3">DOK1-4</strain>
    </source>
</reference>
<dbReference type="OrthoDB" id="7351979at2"/>
<dbReference type="RefSeq" id="WP_076626510.1">
    <property type="nucleotide sequence ID" value="NZ_CP019312.1"/>
</dbReference>
<keyword evidence="3" id="KW-1185">Reference proteome</keyword>
<dbReference type="EMBL" id="CP019312">
    <property type="protein sequence ID" value="APX10643.1"/>
    <property type="molecule type" value="Genomic_DNA"/>
</dbReference>
<feature type="domain" description="DUF6314" evidence="1">
    <location>
        <begin position="10"/>
        <end position="133"/>
    </location>
</feature>
<accession>A0A1P8MRM7</accession>
<dbReference type="Proteomes" id="UP000186336">
    <property type="component" value="Chromosome"/>
</dbReference>
<gene>
    <name evidence="2" type="ORF">BWR18_02215</name>
</gene>
<dbReference type="KEGG" id="tom:BWR18_02215"/>
<dbReference type="STRING" id="299262.BWR18_02215"/>
<organism evidence="2 3">
    <name type="scientific">Tateyamaria omphalii</name>
    <dbReference type="NCBI Taxonomy" id="299262"/>
    <lineage>
        <taxon>Bacteria</taxon>
        <taxon>Pseudomonadati</taxon>
        <taxon>Pseudomonadota</taxon>
        <taxon>Alphaproteobacteria</taxon>
        <taxon>Rhodobacterales</taxon>
        <taxon>Roseobacteraceae</taxon>
        <taxon>Tateyamaria</taxon>
    </lineage>
</organism>
<sequence length="135" mass="15351">MQTDRVLADFEGAWELERVITPKVGAPARFSGVATWTARDDDLAYSEAGTLYLDGAAPMQAERRYLWTPCLHVYFDDGRFFHTVPAAGGEASHWCDPDAYAVSYDFSGWPHFRATWTVEGPRKSYVMTNCYRRRA</sequence>
<protein>
    <submittedName>
        <fullName evidence="2">Trigger factor</fullName>
    </submittedName>
</protein>
<evidence type="ECO:0000313" key="3">
    <source>
        <dbReference type="Proteomes" id="UP000186336"/>
    </source>
</evidence>
<dbReference type="InterPro" id="IPR045632">
    <property type="entry name" value="DUF6314"/>
</dbReference>
<evidence type="ECO:0000313" key="2">
    <source>
        <dbReference type="EMBL" id="APX10643.1"/>
    </source>
</evidence>
<dbReference type="AlphaFoldDB" id="A0A1P8MRM7"/>